<accession>A0A4U5MHA4</accession>
<gene>
    <name evidence="2" type="ORF">L596_024373</name>
</gene>
<evidence type="ECO:0000313" key="3">
    <source>
        <dbReference type="Proteomes" id="UP000298663"/>
    </source>
</evidence>
<evidence type="ECO:0000256" key="1">
    <source>
        <dbReference type="SAM" id="MobiDB-lite"/>
    </source>
</evidence>
<comment type="caution">
    <text evidence="2">The sequence shown here is derived from an EMBL/GenBank/DDBJ whole genome shotgun (WGS) entry which is preliminary data.</text>
</comment>
<reference evidence="2 3" key="2">
    <citation type="journal article" date="2019" name="G3 (Bethesda)">
        <title>Hybrid Assembly of the Genome of the Entomopathogenic Nematode Steinernema carpocapsae Identifies the X-Chromosome.</title>
        <authorList>
            <person name="Serra L."/>
            <person name="Macchietto M."/>
            <person name="Macias-Munoz A."/>
            <person name="McGill C.J."/>
            <person name="Rodriguez I.M."/>
            <person name="Rodriguez B."/>
            <person name="Murad R."/>
            <person name="Mortazavi A."/>
        </authorList>
    </citation>
    <scope>NUCLEOTIDE SEQUENCE [LARGE SCALE GENOMIC DNA]</scope>
    <source>
        <strain evidence="2 3">ALL</strain>
    </source>
</reference>
<dbReference type="AlphaFoldDB" id="A0A4U5MHA4"/>
<name>A0A4U5MHA4_STECR</name>
<evidence type="ECO:0000313" key="2">
    <source>
        <dbReference type="EMBL" id="TKR68383.1"/>
    </source>
</evidence>
<dbReference type="Proteomes" id="UP000298663">
    <property type="component" value="Unassembled WGS sequence"/>
</dbReference>
<reference evidence="2 3" key="1">
    <citation type="journal article" date="2015" name="Genome Biol.">
        <title>Comparative genomics of Steinernema reveals deeply conserved gene regulatory networks.</title>
        <authorList>
            <person name="Dillman A.R."/>
            <person name="Macchietto M."/>
            <person name="Porter C.F."/>
            <person name="Rogers A."/>
            <person name="Williams B."/>
            <person name="Antoshechkin I."/>
            <person name="Lee M.M."/>
            <person name="Goodwin Z."/>
            <person name="Lu X."/>
            <person name="Lewis E.E."/>
            <person name="Goodrich-Blair H."/>
            <person name="Stock S.P."/>
            <person name="Adams B.J."/>
            <person name="Sternberg P.W."/>
            <person name="Mortazavi A."/>
        </authorList>
    </citation>
    <scope>NUCLEOTIDE SEQUENCE [LARGE SCALE GENOMIC DNA]</scope>
    <source>
        <strain evidence="2 3">ALL</strain>
    </source>
</reference>
<feature type="region of interest" description="Disordered" evidence="1">
    <location>
        <begin position="1"/>
        <end position="87"/>
    </location>
</feature>
<dbReference type="OrthoDB" id="6159439at2759"/>
<protein>
    <submittedName>
        <fullName evidence="2">Uncharacterized protein</fullName>
    </submittedName>
</protein>
<proteinExistence type="predicted"/>
<feature type="compositionally biased region" description="Basic and acidic residues" evidence="1">
    <location>
        <begin position="8"/>
        <end position="27"/>
    </location>
</feature>
<sequence>MPFRLRTQHQDPRRQRSPDQWKRKEGAEAADDLLEQPTGAIAAEVQEDAVSGASRASGTRQRTRTHADSGQNLVPKSKIESEEDGEERREWRRFLRLLRPGARLRRRRRLRRGAEQRGGRLWVDEFEHAASLRIASFKRAADARAR</sequence>
<dbReference type="EMBL" id="AZBU02000008">
    <property type="protein sequence ID" value="TKR68383.1"/>
    <property type="molecule type" value="Genomic_DNA"/>
</dbReference>
<organism evidence="2 3">
    <name type="scientific">Steinernema carpocapsae</name>
    <name type="common">Entomopathogenic nematode</name>
    <dbReference type="NCBI Taxonomy" id="34508"/>
    <lineage>
        <taxon>Eukaryota</taxon>
        <taxon>Metazoa</taxon>
        <taxon>Ecdysozoa</taxon>
        <taxon>Nematoda</taxon>
        <taxon>Chromadorea</taxon>
        <taxon>Rhabditida</taxon>
        <taxon>Tylenchina</taxon>
        <taxon>Panagrolaimomorpha</taxon>
        <taxon>Strongyloidoidea</taxon>
        <taxon>Steinernematidae</taxon>
        <taxon>Steinernema</taxon>
    </lineage>
</organism>
<keyword evidence="3" id="KW-1185">Reference proteome</keyword>